<proteinExistence type="predicted"/>
<feature type="transmembrane region" description="Helical" evidence="1">
    <location>
        <begin position="130"/>
        <end position="152"/>
    </location>
</feature>
<keyword evidence="1" id="KW-0812">Transmembrane</keyword>
<dbReference type="EMBL" id="LUGG01000014">
    <property type="protein sequence ID" value="OBZ70360.1"/>
    <property type="molecule type" value="Genomic_DNA"/>
</dbReference>
<feature type="transmembrane region" description="Helical" evidence="1">
    <location>
        <begin position="205"/>
        <end position="227"/>
    </location>
</feature>
<evidence type="ECO:0000256" key="1">
    <source>
        <dbReference type="SAM" id="Phobius"/>
    </source>
</evidence>
<keyword evidence="1" id="KW-0472">Membrane</keyword>
<dbReference type="Proteomes" id="UP000092993">
    <property type="component" value="Unassembled WGS sequence"/>
</dbReference>
<dbReference type="AlphaFoldDB" id="A0A1C7M088"/>
<comment type="caution">
    <text evidence="2">The sequence shown here is derived from an EMBL/GenBank/DDBJ whole genome shotgun (WGS) entry which is preliminary data.</text>
</comment>
<dbReference type="OrthoDB" id="2751245at2759"/>
<keyword evidence="1" id="KW-1133">Transmembrane helix</keyword>
<sequence length="262" mass="29196">MHTARILLAPRTRLYALPRQPPSEESQRVGFNRNDTSAGLPRCERSSDAFLEGRAAKANLSRIVYDMAHDTGSVAGQFVLSIAEATPTNAILKSNECRGYSCGRFLPYHASIVPQDFAPVFRPNPTTGSILAGVILGWIFYACTCGQSIYYARKYPNDRLPLKLLVACLWLLDTSTIILDTQFFWYLAIEHHGDPDVLPVPNTFIAAFFLISLTNCIVQCYFVFNIWRLLSRRWYRLPALIMGLTLAVTSLAGGIPPSRSSS</sequence>
<evidence type="ECO:0000313" key="2">
    <source>
        <dbReference type="EMBL" id="OBZ70360.1"/>
    </source>
</evidence>
<dbReference type="PANTHER" id="PTHR40465:SF1">
    <property type="entry name" value="DUF6534 DOMAIN-CONTAINING PROTEIN"/>
    <property type="match status" value="1"/>
</dbReference>
<evidence type="ECO:0000313" key="3">
    <source>
        <dbReference type="Proteomes" id="UP000092993"/>
    </source>
</evidence>
<feature type="transmembrane region" description="Helical" evidence="1">
    <location>
        <begin position="164"/>
        <end position="185"/>
    </location>
</feature>
<accession>A0A1C7M088</accession>
<name>A0A1C7M088_GRIFR</name>
<keyword evidence="3" id="KW-1185">Reference proteome</keyword>
<feature type="transmembrane region" description="Helical" evidence="1">
    <location>
        <begin position="234"/>
        <end position="255"/>
    </location>
</feature>
<reference evidence="2 3" key="1">
    <citation type="submission" date="2016-03" db="EMBL/GenBank/DDBJ databases">
        <title>Whole genome sequencing of Grifola frondosa 9006-11.</title>
        <authorList>
            <person name="Min B."/>
            <person name="Park H."/>
            <person name="Kim J.-G."/>
            <person name="Cho H."/>
            <person name="Oh Y.-L."/>
            <person name="Kong W.-S."/>
            <person name="Choi I.-G."/>
        </authorList>
    </citation>
    <scope>NUCLEOTIDE SEQUENCE [LARGE SCALE GENOMIC DNA]</scope>
    <source>
        <strain evidence="2 3">9006-11</strain>
    </source>
</reference>
<organism evidence="2 3">
    <name type="scientific">Grifola frondosa</name>
    <name type="common">Maitake</name>
    <name type="synonym">Polyporus frondosus</name>
    <dbReference type="NCBI Taxonomy" id="5627"/>
    <lineage>
        <taxon>Eukaryota</taxon>
        <taxon>Fungi</taxon>
        <taxon>Dikarya</taxon>
        <taxon>Basidiomycota</taxon>
        <taxon>Agaricomycotina</taxon>
        <taxon>Agaricomycetes</taxon>
        <taxon>Polyporales</taxon>
        <taxon>Grifolaceae</taxon>
        <taxon>Grifola</taxon>
    </lineage>
</organism>
<protein>
    <submittedName>
        <fullName evidence="2">Uncharacterized protein</fullName>
    </submittedName>
</protein>
<gene>
    <name evidence="2" type="ORF">A0H81_09824</name>
</gene>
<dbReference type="PANTHER" id="PTHR40465">
    <property type="entry name" value="CHROMOSOME 1, WHOLE GENOME SHOTGUN SEQUENCE"/>
    <property type="match status" value="1"/>
</dbReference>